<sequence>MMLRGRLFYAPESQLSNDSSPKIVVIVPIWLYDKAAVEIYRERSKERRFAVIIPIYRRQNVRPDRLGGRYDLKLPTADPADPIIS</sequence>
<proteinExistence type="predicted"/>
<evidence type="ECO:0000313" key="2">
    <source>
        <dbReference type="Proteomes" id="UP001430953"/>
    </source>
</evidence>
<dbReference type="EMBL" id="JADYXP020000025">
    <property type="protein sequence ID" value="KAL0100916.1"/>
    <property type="molecule type" value="Genomic_DNA"/>
</dbReference>
<name>A0AAW2EF14_9HYME</name>
<gene>
    <name evidence="1" type="ORF">PUN28_019355</name>
</gene>
<dbReference type="AlphaFoldDB" id="A0AAW2EF14"/>
<keyword evidence="2" id="KW-1185">Reference proteome</keyword>
<organism evidence="1 2">
    <name type="scientific">Cardiocondyla obscurior</name>
    <dbReference type="NCBI Taxonomy" id="286306"/>
    <lineage>
        <taxon>Eukaryota</taxon>
        <taxon>Metazoa</taxon>
        <taxon>Ecdysozoa</taxon>
        <taxon>Arthropoda</taxon>
        <taxon>Hexapoda</taxon>
        <taxon>Insecta</taxon>
        <taxon>Pterygota</taxon>
        <taxon>Neoptera</taxon>
        <taxon>Endopterygota</taxon>
        <taxon>Hymenoptera</taxon>
        <taxon>Apocrita</taxon>
        <taxon>Aculeata</taxon>
        <taxon>Formicoidea</taxon>
        <taxon>Formicidae</taxon>
        <taxon>Myrmicinae</taxon>
        <taxon>Cardiocondyla</taxon>
    </lineage>
</organism>
<evidence type="ECO:0000313" key="1">
    <source>
        <dbReference type="EMBL" id="KAL0100916.1"/>
    </source>
</evidence>
<comment type="caution">
    <text evidence="1">The sequence shown here is derived from an EMBL/GenBank/DDBJ whole genome shotgun (WGS) entry which is preliminary data.</text>
</comment>
<reference evidence="1 2" key="1">
    <citation type="submission" date="2023-03" db="EMBL/GenBank/DDBJ databases">
        <title>High recombination rates correlate with genetic variation in Cardiocondyla obscurior ants.</title>
        <authorList>
            <person name="Errbii M."/>
        </authorList>
    </citation>
    <scope>NUCLEOTIDE SEQUENCE [LARGE SCALE GENOMIC DNA]</scope>
    <source>
        <strain evidence="1">Alpha-2009</strain>
        <tissue evidence="1">Whole body</tissue>
    </source>
</reference>
<accession>A0AAW2EF14</accession>
<dbReference type="Proteomes" id="UP001430953">
    <property type="component" value="Unassembled WGS sequence"/>
</dbReference>
<protein>
    <submittedName>
        <fullName evidence="1">Uncharacterized protein</fullName>
    </submittedName>
</protein>